<dbReference type="SUPFAM" id="SSF52768">
    <property type="entry name" value="Arginase/deacetylase"/>
    <property type="match status" value="1"/>
</dbReference>
<proteinExistence type="inferred from homology"/>
<dbReference type="InterPro" id="IPR023696">
    <property type="entry name" value="Ureohydrolase_dom_sf"/>
</dbReference>
<dbReference type="GO" id="GO:0004407">
    <property type="term" value="F:histone deacetylase activity"/>
    <property type="evidence" value="ECO:0007669"/>
    <property type="project" value="TreeGrafter"/>
</dbReference>
<dbReference type="Gene3D" id="3.40.800.20">
    <property type="entry name" value="Histone deacetylase domain"/>
    <property type="match status" value="1"/>
</dbReference>
<sequence>MTDIGRMLLFSHEDCLGHAEPPGHPEQAARLMAVERALAGFDLDRRAAPLAGRDEVLRCHPAGYVAQVEAALPADGWAMLDGDTWLAPGSLTAALRAVGGVCAAVDAVLAGEAKRAFIACRPPGHHAETARAMGFCLFGSVAIAAKRALDHHRLSRVAVLDFDVHHGNGTQDLLWDESRAMFVSSHEMPLYPGTGAARETGAHGQVVNLPLRAGSGGAAMRAVWAPALARVRDFAPDLILVSAGFDAHADDPLASLEWEVEDFRWLTAAICDLADQVCGGRVVSALEGGYDLPALGASVAAHVDEMMRRA</sequence>
<reference evidence="3 4" key="1">
    <citation type="submission" date="2018-04" db="EMBL/GenBank/DDBJ databases">
        <title>Genomic Encyclopedia of Archaeal and Bacterial Type Strains, Phase II (KMG-II): from individual species to whole genera.</title>
        <authorList>
            <person name="Goeker M."/>
        </authorList>
    </citation>
    <scope>NUCLEOTIDE SEQUENCE [LARGE SCALE GENOMIC DNA]</scope>
    <source>
        <strain evidence="3 4">DSM 21823</strain>
    </source>
</reference>
<organism evidence="3 4">
    <name type="scientific">Gemmobacter caeni</name>
    <dbReference type="NCBI Taxonomy" id="589035"/>
    <lineage>
        <taxon>Bacteria</taxon>
        <taxon>Pseudomonadati</taxon>
        <taxon>Pseudomonadota</taxon>
        <taxon>Alphaproteobacteria</taxon>
        <taxon>Rhodobacterales</taxon>
        <taxon>Paracoccaceae</taxon>
        <taxon>Gemmobacter</taxon>
    </lineage>
</organism>
<protein>
    <submittedName>
        <fullName evidence="3">Acetoin utilization deacetylase AcuC-like enzyme</fullName>
    </submittedName>
</protein>
<name>A0A2T6B4X5_9RHOB</name>
<keyword evidence="4" id="KW-1185">Reference proteome</keyword>
<evidence type="ECO:0000259" key="2">
    <source>
        <dbReference type="Pfam" id="PF00850"/>
    </source>
</evidence>
<dbReference type="Proteomes" id="UP000244224">
    <property type="component" value="Unassembled WGS sequence"/>
</dbReference>
<comment type="caution">
    <text evidence="3">The sequence shown here is derived from an EMBL/GenBank/DDBJ whole genome shotgun (WGS) entry which is preliminary data.</text>
</comment>
<evidence type="ECO:0000256" key="1">
    <source>
        <dbReference type="ARBA" id="ARBA00005947"/>
    </source>
</evidence>
<evidence type="ECO:0000313" key="3">
    <source>
        <dbReference type="EMBL" id="PTX51083.1"/>
    </source>
</evidence>
<dbReference type="CDD" id="cd11599">
    <property type="entry name" value="HDAC_classII_2"/>
    <property type="match status" value="1"/>
</dbReference>
<dbReference type="InterPro" id="IPR023801">
    <property type="entry name" value="His_deacetylse_dom"/>
</dbReference>
<dbReference type="EMBL" id="QBKP01000004">
    <property type="protein sequence ID" value="PTX51083.1"/>
    <property type="molecule type" value="Genomic_DNA"/>
</dbReference>
<dbReference type="RefSeq" id="WP_242013786.1">
    <property type="nucleotide sequence ID" value="NZ_QBKP01000004.1"/>
</dbReference>
<dbReference type="GO" id="GO:0040029">
    <property type="term" value="P:epigenetic regulation of gene expression"/>
    <property type="evidence" value="ECO:0007669"/>
    <property type="project" value="TreeGrafter"/>
</dbReference>
<dbReference type="InterPro" id="IPR000286">
    <property type="entry name" value="HDACs"/>
</dbReference>
<evidence type="ECO:0000313" key="4">
    <source>
        <dbReference type="Proteomes" id="UP000244224"/>
    </source>
</evidence>
<dbReference type="PANTHER" id="PTHR10625:SF10">
    <property type="entry name" value="HISTONE DEACETYLASE HDAC1"/>
    <property type="match status" value="1"/>
</dbReference>
<dbReference type="AlphaFoldDB" id="A0A2T6B4X5"/>
<accession>A0A2T6B4X5</accession>
<comment type="similarity">
    <text evidence="1">Belongs to the histone deacetylase family.</text>
</comment>
<gene>
    <name evidence="3" type="ORF">C8N34_104202</name>
</gene>
<dbReference type="PRINTS" id="PR01270">
    <property type="entry name" value="HDASUPER"/>
</dbReference>
<feature type="domain" description="Histone deacetylase" evidence="2">
    <location>
        <begin position="24"/>
        <end position="305"/>
    </location>
</feature>
<dbReference type="PANTHER" id="PTHR10625">
    <property type="entry name" value="HISTONE DEACETYLASE HDAC1-RELATED"/>
    <property type="match status" value="1"/>
</dbReference>
<dbReference type="Pfam" id="PF00850">
    <property type="entry name" value="Hist_deacetyl"/>
    <property type="match status" value="1"/>
</dbReference>
<dbReference type="InterPro" id="IPR037138">
    <property type="entry name" value="His_deacetylse_dom_sf"/>
</dbReference>